<dbReference type="RefSeq" id="XP_002632779.2">
    <property type="nucleotide sequence ID" value="XM_002632733.2"/>
</dbReference>
<evidence type="ECO:0000313" key="2">
    <source>
        <dbReference type="EMBL" id="CAP30793.2"/>
    </source>
</evidence>
<reference evidence="2 3" key="1">
    <citation type="journal article" date="2003" name="PLoS Biol.">
        <title>The genome sequence of Caenorhabditis briggsae: a platform for comparative genomics.</title>
        <authorList>
            <person name="Stein L.D."/>
            <person name="Bao Z."/>
            <person name="Blasiar D."/>
            <person name="Blumenthal T."/>
            <person name="Brent M.R."/>
            <person name="Chen N."/>
            <person name="Chinwalla A."/>
            <person name="Clarke L."/>
            <person name="Clee C."/>
            <person name="Coghlan A."/>
            <person name="Coulson A."/>
            <person name="D'Eustachio P."/>
            <person name="Fitch D.H."/>
            <person name="Fulton L.A."/>
            <person name="Fulton R.E."/>
            <person name="Griffiths-Jones S."/>
            <person name="Harris T.W."/>
            <person name="Hillier L.W."/>
            <person name="Kamath R."/>
            <person name="Kuwabara P.E."/>
            <person name="Mardis E.R."/>
            <person name="Marra M.A."/>
            <person name="Miner T.L."/>
            <person name="Minx P."/>
            <person name="Mullikin J.C."/>
            <person name="Plumb R.W."/>
            <person name="Rogers J."/>
            <person name="Schein J.E."/>
            <person name="Sohrmann M."/>
            <person name="Spieth J."/>
            <person name="Stajich J.E."/>
            <person name="Wei C."/>
            <person name="Willey D."/>
            <person name="Wilson R.K."/>
            <person name="Durbin R."/>
            <person name="Waterston R.H."/>
        </authorList>
    </citation>
    <scope>NUCLEOTIDE SEQUENCE [LARGE SCALE GENOMIC DNA]</scope>
    <source>
        <strain evidence="2 3">AF16</strain>
    </source>
</reference>
<sequence length="144" mass="16450">MSTYLDPRFSYVPDLLMRVRWTEIEESIALYSESLIIVPTSAQPPVPKKAHVEESSYAKFVQSKRLSVGGNSIQAEMASYKALVVAGRPALDSDPVTFWRAHRERFPLLQRIALHFLSPTQSSAIVERLFRWESVYKNYVTTSL</sequence>
<dbReference type="InterPro" id="IPR008906">
    <property type="entry name" value="HATC_C_dom"/>
</dbReference>
<proteinExistence type="predicted"/>
<dbReference type="eggNOG" id="KOG1121">
    <property type="taxonomic scope" value="Eukaryota"/>
</dbReference>
<accession>A8XDS3</accession>
<protein>
    <submittedName>
        <fullName evidence="2">Protein CBG11674</fullName>
    </submittedName>
</protein>
<dbReference type="HOGENOM" id="CLU_1798167_0_0_1"/>
<evidence type="ECO:0000259" key="1">
    <source>
        <dbReference type="Pfam" id="PF05699"/>
    </source>
</evidence>
<feature type="domain" description="HAT C-terminal dimerisation" evidence="1">
    <location>
        <begin position="91"/>
        <end position="131"/>
    </location>
</feature>
<dbReference type="GeneID" id="8574775"/>
<dbReference type="SUPFAM" id="SSF53098">
    <property type="entry name" value="Ribonuclease H-like"/>
    <property type="match status" value="1"/>
</dbReference>
<dbReference type="GO" id="GO:0046983">
    <property type="term" value="F:protein dimerization activity"/>
    <property type="evidence" value="ECO:0007669"/>
    <property type="project" value="InterPro"/>
</dbReference>
<dbReference type="CTD" id="8574775"/>
<gene>
    <name evidence="2 4" type="ORF">CBG11674</name>
    <name evidence="2" type="ORF">CBG_11674</name>
</gene>
<evidence type="ECO:0000313" key="3">
    <source>
        <dbReference type="Proteomes" id="UP000008549"/>
    </source>
</evidence>
<dbReference type="AlphaFoldDB" id="A8XDS3"/>
<organism evidence="2 3">
    <name type="scientific">Caenorhabditis briggsae</name>
    <dbReference type="NCBI Taxonomy" id="6238"/>
    <lineage>
        <taxon>Eukaryota</taxon>
        <taxon>Metazoa</taxon>
        <taxon>Ecdysozoa</taxon>
        <taxon>Nematoda</taxon>
        <taxon>Chromadorea</taxon>
        <taxon>Rhabditida</taxon>
        <taxon>Rhabditina</taxon>
        <taxon>Rhabditomorpha</taxon>
        <taxon>Rhabditoidea</taxon>
        <taxon>Rhabditidae</taxon>
        <taxon>Peloderinae</taxon>
        <taxon>Caenorhabditis</taxon>
    </lineage>
</organism>
<evidence type="ECO:0000313" key="4">
    <source>
        <dbReference type="WormBase" id="CBG11674"/>
    </source>
</evidence>
<name>A8XDS3_CAEBR</name>
<dbReference type="EMBL" id="HE600992">
    <property type="protein sequence ID" value="CAP30793.2"/>
    <property type="molecule type" value="Genomic_DNA"/>
</dbReference>
<dbReference type="InterPro" id="IPR012337">
    <property type="entry name" value="RNaseH-like_sf"/>
</dbReference>
<dbReference type="WormBase" id="CBG11674">
    <property type="protein sequence ID" value="CBP49932"/>
    <property type="gene ID" value="WBGene00032761"/>
</dbReference>
<dbReference type="KEGG" id="cbr:CBG_11674"/>
<dbReference type="Pfam" id="PF05699">
    <property type="entry name" value="Dimer_Tnp_hAT"/>
    <property type="match status" value="1"/>
</dbReference>
<keyword evidence="3" id="KW-1185">Reference proteome</keyword>
<dbReference type="InParanoid" id="A8XDS3"/>
<reference evidence="2 3" key="2">
    <citation type="journal article" date="2011" name="PLoS Genet.">
        <title>Caenorhabditis briggsae recombinant inbred line genotypes reveal inter-strain incompatibility and the evolution of recombination.</title>
        <authorList>
            <person name="Ross J.A."/>
            <person name="Koboldt D.C."/>
            <person name="Staisch J.E."/>
            <person name="Chamberlin H.M."/>
            <person name="Gupta B.P."/>
            <person name="Miller R.D."/>
            <person name="Baird S.E."/>
            <person name="Haag E.S."/>
        </authorList>
    </citation>
    <scope>NUCLEOTIDE SEQUENCE [LARGE SCALE GENOMIC DNA]</scope>
    <source>
        <strain evidence="2 3">AF16</strain>
    </source>
</reference>
<dbReference type="Proteomes" id="UP000008549">
    <property type="component" value="Unassembled WGS sequence"/>
</dbReference>